<name>A0A2X2JMS2_SPHMU</name>
<evidence type="ECO:0000313" key="1">
    <source>
        <dbReference type="EMBL" id="SPZ88675.1"/>
    </source>
</evidence>
<reference evidence="1 2" key="1">
    <citation type="submission" date="2018-06" db="EMBL/GenBank/DDBJ databases">
        <authorList>
            <consortium name="Pathogen Informatics"/>
            <person name="Doyle S."/>
        </authorList>
    </citation>
    <scope>NUCLEOTIDE SEQUENCE [LARGE SCALE GENOMIC DNA]</scope>
    <source>
        <strain evidence="1 2">NCTC11343</strain>
    </source>
</reference>
<protein>
    <submittedName>
        <fullName evidence="1">Uncharacterized protein</fullName>
    </submittedName>
</protein>
<dbReference type="AlphaFoldDB" id="A0A2X2JMS2"/>
<dbReference type="Proteomes" id="UP000251241">
    <property type="component" value="Unassembled WGS sequence"/>
</dbReference>
<dbReference type="GeneID" id="97183485"/>
<evidence type="ECO:0000313" key="2">
    <source>
        <dbReference type="Proteomes" id="UP000251241"/>
    </source>
</evidence>
<dbReference type="EMBL" id="UAUU01000009">
    <property type="protein sequence ID" value="SPZ88675.1"/>
    <property type="molecule type" value="Genomic_DNA"/>
</dbReference>
<gene>
    <name evidence="1" type="ORF">NCTC11343_03641</name>
</gene>
<organism evidence="1 2">
    <name type="scientific">Sphingobacterium multivorum</name>
    <dbReference type="NCBI Taxonomy" id="28454"/>
    <lineage>
        <taxon>Bacteria</taxon>
        <taxon>Pseudomonadati</taxon>
        <taxon>Bacteroidota</taxon>
        <taxon>Sphingobacteriia</taxon>
        <taxon>Sphingobacteriales</taxon>
        <taxon>Sphingobacteriaceae</taxon>
        <taxon>Sphingobacterium</taxon>
    </lineage>
</organism>
<dbReference type="RefSeq" id="WP_146753107.1">
    <property type="nucleotide sequence ID" value="NZ_CP069793.1"/>
</dbReference>
<dbReference type="PROSITE" id="PS51257">
    <property type="entry name" value="PROKAR_LIPOPROTEIN"/>
    <property type="match status" value="1"/>
</dbReference>
<sequence>MKAISILTAVILSSCASILMTASAQEAAKKLDYVVLMNADTLYGKISSIKDHQLKFENQQKEKLTFTPDQVFRAYWESKRKVYAPSYVENGLEPVQGTSPQVFQIGRYYTEEPTFAEVLVDGEIMVYYVSNLNLGGGGGMMFGTGGGGTMLSIGVSKSKYAYALKKSTGEVIEINSNTNGLFSNSKKKRTIALGRLINDEPELFAEFENEKKYDYDLFIKYVMRYNELQLSKTSSEERKKLIIY</sequence>
<accession>A0A2X2JMS2</accession>
<proteinExistence type="predicted"/>